<sequence length="1512" mass="170065">MTDTIDSGKTEPLVEKSDLVNQTSHGPTLHEVASQLLRQMLKEQFTDLDIDPDKAVVGSPQWQVIGDEVESGPISYESLTHALVRHGLCGTTADYIEGEHFLTLEPQADDPVQLAVSIEEVALTLNEAIALLFMEFQDRQLSFWNQTVHELPRWQKLSDSLRKALNVKQVKGWNADECAMAREVFAEPDRVSRKNTNTDFSTIQACLIDIDVVENEIPRHLLVGGALVIKATYRQRQLIVMYTIECGYESFDSLEKLASTLPGRLDGLPTGGALEWRLFEPDGNVFDHMAWALVSSQLDSIDQLGNAEAYTEVPEPGKGLDTLDQSRVKQLDAAIPDWLRNAPANDMDDYRRYITALGKLYRKAKYRVARSEIPSISQFAHQSMRDAIIADKSAVAAAQLPWDALQIKVTNSFTVDNFTLPNPLDQHTETLAEFALENDAPYRATLSFKNGAQVPDWLTPQLLTRIAANVDVGRAYPALIKKTLIDDPVTSQRQAHFYRDQLRWLLPLKALEEKIKQESGVTEQGYQYICKWMNSAPGPVNPIAIYPLTLKPQHRLISASDTVTNMFIISPRDDTKGACLLYRPMQDVPLMQFPSRQNLLYALHQPGELRESILAWLATKTLSFEYSQYVFPVGLPSPWLAAEQLVNPFLRAEQFGRVVLETREITGDTHTALFRNNAQALVTLADRQSQSNAERRWTLLKDSGRALFGVATNFLSGAVGTAVWAWQVIEQIQQALDAHEKGDSFNQWRSEADILLSLGILLSHHAVMRRKALSSKPRITREPLEKSAAPSPVTTAITLDTIPLLGELPSAHDSLVETAGSVPRRTPSALGAYLDALKVTAPDLNNKAVSHTNEKPPHLYHFDHKTYANVGTRWFNVGVTEDGQVQIAYPDDPEKYGPLLTNDRDGRWVLDLRLRLRGGGPKNRLKALKAANELRKNELKKELDLFQRKKVMEGDAEGGEEQKKNDVIQAQAQMFAATGGDHDRLSAIYVEKLEVMIGAYRQALEQLKEWHTLGGGPSYIHDALRMHTELQKHLSFWFVIKKSEYAKLSSVLRSETAIEETSKETHVRHVQLATDLSQAMVEKLVLSRTALESMQALGRPGLEQAQVMRKMTPSFTEWEIKANEIGIAQELCMEEQASVTMPQARGDVGKLIVRGANAAHRIAQLLKKTPDDTSPKQQIEELSQIIETFADIDQRLLELPETYPGHFKQARLDHLRGLIGGFATNAQVLRLSLVEQEKSLNPRESAGPSKPTVPRPTGKVRKTRPRQPTSSEAPPTIDESLGLLTLENTQRPPSTLVDSEIISNGFDLAENANSFIERTKKDANRPSRIPAEMQDIFDLQANKLDHSATSVEQILARTKQFPVRSLVPQLRAAAVTMRETGKSIRASLYKLRKPTQSIFRWMHENAQIELRRDKGRIQTKQQGDYFQEYRILDRTNNARELWVAHFHYPSLKSPREYPTAAHLKISETYLKTLTEEQQKTFATVEPIDGVLRKIDDPALRKLFFDLEPEVEN</sequence>
<name>A0A5E7IUN0_PSEFL</name>
<feature type="region of interest" description="Disordered" evidence="2">
    <location>
        <begin position="1238"/>
        <end position="1282"/>
    </location>
</feature>
<evidence type="ECO:0000313" key="4">
    <source>
        <dbReference type="EMBL" id="VVO79616.1"/>
    </source>
</evidence>
<dbReference type="InterPro" id="IPR046673">
    <property type="entry name" value="ToxA_N"/>
</dbReference>
<evidence type="ECO:0000313" key="5">
    <source>
        <dbReference type="Proteomes" id="UP000385207"/>
    </source>
</evidence>
<gene>
    <name evidence="4" type="ORF">PS862_01759</name>
</gene>
<reference evidence="4 5" key="1">
    <citation type="submission" date="2019-09" db="EMBL/GenBank/DDBJ databases">
        <authorList>
            <person name="Chandra G."/>
            <person name="Truman W A."/>
        </authorList>
    </citation>
    <scope>NUCLEOTIDE SEQUENCE [LARGE SCALE GENOMIC DNA]</scope>
    <source>
        <strain evidence="4">PS862</strain>
    </source>
</reference>
<organism evidence="4 5">
    <name type="scientific">Pseudomonas fluorescens</name>
    <dbReference type="NCBI Taxonomy" id="294"/>
    <lineage>
        <taxon>Bacteria</taxon>
        <taxon>Pseudomonadati</taxon>
        <taxon>Pseudomonadota</taxon>
        <taxon>Gammaproteobacteria</taxon>
        <taxon>Pseudomonadales</taxon>
        <taxon>Pseudomonadaceae</taxon>
        <taxon>Pseudomonas</taxon>
    </lineage>
</organism>
<accession>A0A5E7IUN0</accession>
<dbReference type="Proteomes" id="UP000385207">
    <property type="component" value="Unassembled WGS sequence"/>
</dbReference>
<dbReference type="EMBL" id="CABVII010000006">
    <property type="protein sequence ID" value="VVO79616.1"/>
    <property type="molecule type" value="Genomic_DNA"/>
</dbReference>
<evidence type="ECO:0000256" key="2">
    <source>
        <dbReference type="SAM" id="MobiDB-lite"/>
    </source>
</evidence>
<proteinExistence type="predicted"/>
<dbReference type="RefSeq" id="WP_150783736.1">
    <property type="nucleotide sequence ID" value="NZ_CABVII010000006.1"/>
</dbReference>
<feature type="region of interest" description="Disordered" evidence="2">
    <location>
        <begin position="1"/>
        <end position="25"/>
    </location>
</feature>
<dbReference type="Pfam" id="PF20178">
    <property type="entry name" value="ToxA_N"/>
    <property type="match status" value="1"/>
</dbReference>
<evidence type="ECO:0000259" key="3">
    <source>
        <dbReference type="Pfam" id="PF20178"/>
    </source>
</evidence>
<evidence type="ECO:0000256" key="1">
    <source>
        <dbReference type="SAM" id="Coils"/>
    </source>
</evidence>
<dbReference type="OrthoDB" id="7003488at2"/>
<feature type="compositionally biased region" description="Basic and acidic residues" evidence="2">
    <location>
        <begin position="1"/>
        <end position="18"/>
    </location>
</feature>
<keyword evidence="1" id="KW-0175">Coiled coil</keyword>
<feature type="domain" description="Dermonecrotic toxin N-terminal" evidence="3">
    <location>
        <begin position="372"/>
        <end position="604"/>
    </location>
</feature>
<protein>
    <recommendedName>
        <fullName evidence="3">Dermonecrotic toxin N-terminal domain-containing protein</fullName>
    </recommendedName>
</protein>
<feature type="coiled-coil region" evidence="1">
    <location>
        <begin position="922"/>
        <end position="949"/>
    </location>
</feature>